<dbReference type="RefSeq" id="WP_379666639.1">
    <property type="nucleotide sequence ID" value="NZ_JBHULH010000004.1"/>
</dbReference>
<feature type="transmembrane region" description="Helical" evidence="8">
    <location>
        <begin position="101"/>
        <end position="120"/>
    </location>
</feature>
<proteinExistence type="predicted"/>
<dbReference type="PANTHER" id="PTHR33908">
    <property type="entry name" value="MANNOSYLTRANSFERASE YKCB-RELATED"/>
    <property type="match status" value="1"/>
</dbReference>
<comment type="caution">
    <text evidence="10">The sequence shown here is derived from an EMBL/GenBank/DDBJ whole genome shotgun (WGS) entry which is preliminary data.</text>
</comment>
<keyword evidence="4 10" id="KW-0808">Transferase</keyword>
<keyword evidence="3 10" id="KW-0328">Glycosyltransferase</keyword>
<protein>
    <submittedName>
        <fullName evidence="10">ArnT family glycosyltransferase</fullName>
        <ecNumber evidence="10">2.4.-.-</ecNumber>
    </submittedName>
</protein>
<feature type="transmembrane region" description="Helical" evidence="8">
    <location>
        <begin position="150"/>
        <end position="175"/>
    </location>
</feature>
<evidence type="ECO:0000313" key="10">
    <source>
        <dbReference type="EMBL" id="MFD2567934.1"/>
    </source>
</evidence>
<keyword evidence="7 8" id="KW-0472">Membrane</keyword>
<feature type="domain" description="Glycosyltransferase RgtA/B/C/D-like" evidence="9">
    <location>
        <begin position="51"/>
        <end position="204"/>
    </location>
</feature>
<keyword evidence="2" id="KW-1003">Cell membrane</keyword>
<feature type="transmembrane region" description="Helical" evidence="8">
    <location>
        <begin position="187"/>
        <end position="206"/>
    </location>
</feature>
<evidence type="ECO:0000259" key="9">
    <source>
        <dbReference type="Pfam" id="PF13231"/>
    </source>
</evidence>
<feature type="transmembrane region" description="Helical" evidence="8">
    <location>
        <begin position="316"/>
        <end position="337"/>
    </location>
</feature>
<name>A0ABW5LUM0_9FLAO</name>
<feature type="transmembrane region" description="Helical" evidence="8">
    <location>
        <begin position="71"/>
        <end position="89"/>
    </location>
</feature>
<evidence type="ECO:0000256" key="8">
    <source>
        <dbReference type="SAM" id="Phobius"/>
    </source>
</evidence>
<evidence type="ECO:0000256" key="1">
    <source>
        <dbReference type="ARBA" id="ARBA00004651"/>
    </source>
</evidence>
<evidence type="ECO:0000256" key="4">
    <source>
        <dbReference type="ARBA" id="ARBA00022679"/>
    </source>
</evidence>
<gene>
    <name evidence="10" type="ORF">ACFSRZ_11160</name>
</gene>
<dbReference type="PANTHER" id="PTHR33908:SF11">
    <property type="entry name" value="MEMBRANE PROTEIN"/>
    <property type="match status" value="1"/>
</dbReference>
<comment type="subcellular location">
    <subcellularLocation>
        <location evidence="1">Cell membrane</location>
        <topology evidence="1">Multi-pass membrane protein</topology>
    </subcellularLocation>
</comment>
<reference evidence="11" key="1">
    <citation type="journal article" date="2019" name="Int. J. Syst. Evol. Microbiol.">
        <title>The Global Catalogue of Microorganisms (GCM) 10K type strain sequencing project: providing services to taxonomists for standard genome sequencing and annotation.</title>
        <authorList>
            <consortium name="The Broad Institute Genomics Platform"/>
            <consortium name="The Broad Institute Genome Sequencing Center for Infectious Disease"/>
            <person name="Wu L."/>
            <person name="Ma J."/>
        </authorList>
    </citation>
    <scope>NUCLEOTIDE SEQUENCE [LARGE SCALE GENOMIC DNA]</scope>
    <source>
        <strain evidence="11">KCTC 52127</strain>
    </source>
</reference>
<feature type="transmembrane region" description="Helical" evidence="8">
    <location>
        <begin position="232"/>
        <end position="254"/>
    </location>
</feature>
<accession>A0ABW5LUM0</accession>
<sequence length="565" mass="65944">MKKTKNAKLLFFSVVILVFILNVIQGGLTELLPDEAYYWVYSQHMDWGFFDHPPLVAVWISISEFLFSNEIGVRFFSAISFSFLLYIVWKTIDHPKKEEYTWLFLLIILSTALLNVYGFITTPDTPLMLFVALFLYAYKEYLSKKSLSSYLLLAISVAGMMYSKYQGILIVFFVVLSNLRMVRDPRLWLTALLALVLYLPHLYWQWANDFPSFRYHLQERVSNRTYKFEHTLMHFVNMIAIIGLTFPIIYKAFFKNIRTKDTYNRGLNFIIFGFLLFFFFSSFRGRVQAQWIVPISIPLILITYNYLTDREKARKWFVRLAFINIAIMLIARVLMFAEGIVPVKLNTHGNEAWALELQSDTPGQEKIFINSYQNTATYWYYTGEKAYYMKNFTGRNNHFVLLQENEDLSAKQAALVSRIRLDHTDFGTHIRGKDSVFTTVVNDYKDLSQIEIQFTDEEIVLKKNTPNSFDVEITNHFNRTISPTEFEVSIGFIKARKKEKHILKALLQTKSTTIAPGETIKGIITFNTEEIPNPEIFTTLGIGMTNSNKIDIIRVSKLHKYLLKD</sequence>
<evidence type="ECO:0000256" key="2">
    <source>
        <dbReference type="ARBA" id="ARBA00022475"/>
    </source>
</evidence>
<keyword evidence="11" id="KW-1185">Reference proteome</keyword>
<dbReference type="InterPro" id="IPR038731">
    <property type="entry name" value="RgtA/B/C-like"/>
</dbReference>
<evidence type="ECO:0000256" key="6">
    <source>
        <dbReference type="ARBA" id="ARBA00022989"/>
    </source>
</evidence>
<evidence type="ECO:0000256" key="5">
    <source>
        <dbReference type="ARBA" id="ARBA00022692"/>
    </source>
</evidence>
<dbReference type="Pfam" id="PF13231">
    <property type="entry name" value="PMT_2"/>
    <property type="match status" value="1"/>
</dbReference>
<keyword evidence="6 8" id="KW-1133">Transmembrane helix</keyword>
<dbReference type="InterPro" id="IPR050297">
    <property type="entry name" value="LipidA_mod_glycosyltrf_83"/>
</dbReference>
<dbReference type="Proteomes" id="UP001597508">
    <property type="component" value="Unassembled WGS sequence"/>
</dbReference>
<evidence type="ECO:0000313" key="11">
    <source>
        <dbReference type="Proteomes" id="UP001597508"/>
    </source>
</evidence>
<feature type="transmembrane region" description="Helical" evidence="8">
    <location>
        <begin position="289"/>
        <end position="307"/>
    </location>
</feature>
<evidence type="ECO:0000256" key="7">
    <source>
        <dbReference type="ARBA" id="ARBA00023136"/>
    </source>
</evidence>
<evidence type="ECO:0000256" key="3">
    <source>
        <dbReference type="ARBA" id="ARBA00022676"/>
    </source>
</evidence>
<feature type="transmembrane region" description="Helical" evidence="8">
    <location>
        <begin position="266"/>
        <end position="283"/>
    </location>
</feature>
<keyword evidence="5 8" id="KW-0812">Transmembrane</keyword>
<dbReference type="EC" id="2.4.-.-" evidence="10"/>
<dbReference type="GO" id="GO:0016757">
    <property type="term" value="F:glycosyltransferase activity"/>
    <property type="evidence" value="ECO:0007669"/>
    <property type="project" value="UniProtKB-KW"/>
</dbReference>
<dbReference type="EMBL" id="JBHULH010000004">
    <property type="protein sequence ID" value="MFD2567934.1"/>
    <property type="molecule type" value="Genomic_DNA"/>
</dbReference>
<organism evidence="10 11">
    <name type="scientific">Pseudotenacibaculum haliotis</name>
    <dbReference type="NCBI Taxonomy" id="1862138"/>
    <lineage>
        <taxon>Bacteria</taxon>
        <taxon>Pseudomonadati</taxon>
        <taxon>Bacteroidota</taxon>
        <taxon>Flavobacteriia</taxon>
        <taxon>Flavobacteriales</taxon>
        <taxon>Flavobacteriaceae</taxon>
        <taxon>Pseudotenacibaculum</taxon>
    </lineage>
</organism>